<reference evidence="4" key="1">
    <citation type="submission" date="2024-07" db="EMBL/GenBank/DDBJ databases">
        <title>Two chromosome-level genome assemblies of Korean endemic species Abeliophyllum distichum and Forsythia ovata (Oleaceae).</title>
        <authorList>
            <person name="Jang H."/>
        </authorList>
    </citation>
    <scope>NUCLEOTIDE SEQUENCE [LARGE SCALE GENOMIC DNA]</scope>
</reference>
<dbReference type="EMBL" id="JBFOLK010000006">
    <property type="protein sequence ID" value="KAL2506023.1"/>
    <property type="molecule type" value="Genomic_DNA"/>
</dbReference>
<evidence type="ECO:0000256" key="1">
    <source>
        <dbReference type="SAM" id="MobiDB-lite"/>
    </source>
</evidence>
<accession>A0ABD1T013</accession>
<gene>
    <name evidence="3" type="ORF">Adt_05079</name>
    <name evidence="2" type="ORF">Adt_21644</name>
</gene>
<dbReference type="AlphaFoldDB" id="A0ABD1T013"/>
<protein>
    <submittedName>
        <fullName evidence="2">Uncharacterized protein</fullName>
    </submittedName>
</protein>
<keyword evidence="4" id="KW-1185">Reference proteome</keyword>
<feature type="compositionally biased region" description="Basic and acidic residues" evidence="1">
    <location>
        <begin position="116"/>
        <end position="132"/>
    </location>
</feature>
<reference evidence="2" key="2">
    <citation type="submission" date="2024-07" db="EMBL/GenBank/DDBJ databases">
        <title>Two chromosome-level genome assemblies of Korean endemic species Abeliophyllum distichum and Forsythia ovata (Oleaceae).</title>
        <authorList>
            <person name="Mun J.H."/>
        </authorList>
    </citation>
    <scope>NUCLEOTIDE SEQUENCE</scope>
    <source>
        <strain evidence="2">KNKB198505000391</strain>
        <tissue evidence="2">Leaf</tissue>
    </source>
</reference>
<evidence type="ECO:0000313" key="3">
    <source>
        <dbReference type="EMBL" id="KAL2531728.1"/>
    </source>
</evidence>
<feature type="region of interest" description="Disordered" evidence="1">
    <location>
        <begin position="113"/>
        <end position="132"/>
    </location>
</feature>
<comment type="caution">
    <text evidence="2">The sequence shown here is derived from an EMBL/GenBank/DDBJ whole genome shotgun (WGS) entry which is preliminary data.</text>
</comment>
<organism evidence="2 4">
    <name type="scientific">Abeliophyllum distichum</name>
    <dbReference type="NCBI Taxonomy" id="126358"/>
    <lineage>
        <taxon>Eukaryota</taxon>
        <taxon>Viridiplantae</taxon>
        <taxon>Streptophyta</taxon>
        <taxon>Embryophyta</taxon>
        <taxon>Tracheophyta</taxon>
        <taxon>Spermatophyta</taxon>
        <taxon>Magnoliopsida</taxon>
        <taxon>eudicotyledons</taxon>
        <taxon>Gunneridae</taxon>
        <taxon>Pentapetalae</taxon>
        <taxon>asterids</taxon>
        <taxon>lamiids</taxon>
        <taxon>Lamiales</taxon>
        <taxon>Oleaceae</taxon>
        <taxon>Forsythieae</taxon>
        <taxon>Abeliophyllum</taxon>
    </lineage>
</organism>
<dbReference type="EMBL" id="JBFOLK010000002">
    <property type="protein sequence ID" value="KAL2531728.1"/>
    <property type="molecule type" value="Genomic_DNA"/>
</dbReference>
<evidence type="ECO:0000313" key="4">
    <source>
        <dbReference type="Proteomes" id="UP001604336"/>
    </source>
</evidence>
<sequence length="132" mass="15181">MGPYQQTNVAAVDDLLQERYKMDQKLRESLAQARARMKHYADKNKTESHGKLYRPGYLTNEVKLGLNGLYSGLTSLRRKLHGKILPSLGSNILHFNLGDKVWIRGRVVMVEPKSCSGKEERREPTREEEINQ</sequence>
<name>A0ABD1T013_9LAMI</name>
<proteinExistence type="predicted"/>
<evidence type="ECO:0000313" key="2">
    <source>
        <dbReference type="EMBL" id="KAL2506023.1"/>
    </source>
</evidence>
<dbReference type="Proteomes" id="UP001604336">
    <property type="component" value="Unassembled WGS sequence"/>
</dbReference>